<dbReference type="GeneID" id="81599475"/>
<proteinExistence type="predicted"/>
<keyword evidence="3" id="KW-1185">Reference proteome</keyword>
<dbReference type="Gene3D" id="3.40.50.1820">
    <property type="entry name" value="alpha/beta hydrolase"/>
    <property type="match status" value="1"/>
</dbReference>
<dbReference type="Proteomes" id="UP001213681">
    <property type="component" value="Unassembled WGS sequence"/>
</dbReference>
<evidence type="ECO:0000313" key="3">
    <source>
        <dbReference type="Proteomes" id="UP001213681"/>
    </source>
</evidence>
<dbReference type="GO" id="GO:0016787">
    <property type="term" value="F:hydrolase activity"/>
    <property type="evidence" value="ECO:0007669"/>
    <property type="project" value="InterPro"/>
</dbReference>
<dbReference type="GO" id="GO:0017000">
    <property type="term" value="P:antibiotic biosynthetic process"/>
    <property type="evidence" value="ECO:0007669"/>
    <property type="project" value="UniProtKB-ARBA"/>
</dbReference>
<dbReference type="InterPro" id="IPR050466">
    <property type="entry name" value="Carboxylest/Gibb_receptor"/>
</dbReference>
<comment type="caution">
    <text evidence="2">The sequence shown here is derived from an EMBL/GenBank/DDBJ whole genome shotgun (WGS) entry which is preliminary data.</text>
</comment>
<reference evidence="2" key="2">
    <citation type="journal article" date="2023" name="IMA Fungus">
        <title>Comparative genomic study of the Penicillium genus elucidates a diverse pangenome and 15 lateral gene transfer events.</title>
        <authorList>
            <person name="Petersen C."/>
            <person name="Sorensen T."/>
            <person name="Nielsen M.R."/>
            <person name="Sondergaard T.E."/>
            <person name="Sorensen J.L."/>
            <person name="Fitzpatrick D.A."/>
            <person name="Frisvad J.C."/>
            <person name="Nielsen K.L."/>
        </authorList>
    </citation>
    <scope>NUCLEOTIDE SEQUENCE</scope>
    <source>
        <strain evidence="2">IBT 16125</strain>
    </source>
</reference>
<evidence type="ECO:0000313" key="2">
    <source>
        <dbReference type="EMBL" id="KAJ5454894.1"/>
    </source>
</evidence>
<reference evidence="2" key="1">
    <citation type="submission" date="2022-12" db="EMBL/GenBank/DDBJ databases">
        <authorList>
            <person name="Petersen C."/>
        </authorList>
    </citation>
    <scope>NUCLEOTIDE SEQUENCE</scope>
    <source>
        <strain evidence="2">IBT 16125</strain>
    </source>
</reference>
<dbReference type="RefSeq" id="XP_056767850.1">
    <property type="nucleotide sequence ID" value="XM_056909232.1"/>
</dbReference>
<dbReference type="Pfam" id="PF07859">
    <property type="entry name" value="Abhydrolase_3"/>
    <property type="match status" value="1"/>
</dbReference>
<accession>A0AAD6CB57</accession>
<dbReference type="GO" id="GO:0072330">
    <property type="term" value="P:monocarboxylic acid biosynthetic process"/>
    <property type="evidence" value="ECO:0007669"/>
    <property type="project" value="UniProtKB-ARBA"/>
</dbReference>
<dbReference type="InterPro" id="IPR013094">
    <property type="entry name" value="AB_hydrolase_3"/>
</dbReference>
<feature type="domain" description="Alpha/beta hydrolase fold-3" evidence="1">
    <location>
        <begin position="40"/>
        <end position="261"/>
    </location>
</feature>
<name>A0AAD6CB57_9EURO</name>
<dbReference type="PANTHER" id="PTHR23024:SF166">
    <property type="entry name" value="ALPHA_BETA HYDROLASE FOLD-3 DOMAIN-CONTAINING PROTEIN-RELATED"/>
    <property type="match status" value="1"/>
</dbReference>
<evidence type="ECO:0000259" key="1">
    <source>
        <dbReference type="Pfam" id="PF07859"/>
    </source>
</evidence>
<organism evidence="2 3">
    <name type="scientific">Penicillium daleae</name>
    <dbReference type="NCBI Taxonomy" id="63821"/>
    <lineage>
        <taxon>Eukaryota</taxon>
        <taxon>Fungi</taxon>
        <taxon>Dikarya</taxon>
        <taxon>Ascomycota</taxon>
        <taxon>Pezizomycotina</taxon>
        <taxon>Eurotiomycetes</taxon>
        <taxon>Eurotiomycetidae</taxon>
        <taxon>Eurotiales</taxon>
        <taxon>Aspergillaceae</taxon>
        <taxon>Penicillium</taxon>
    </lineage>
</organism>
<dbReference type="AlphaFoldDB" id="A0AAD6CB57"/>
<protein>
    <recommendedName>
        <fullName evidence="1">Alpha/beta hydrolase fold-3 domain-containing protein</fullName>
    </recommendedName>
</protein>
<dbReference type="SUPFAM" id="SSF53474">
    <property type="entry name" value="alpha/beta-Hydrolases"/>
    <property type="match status" value="1"/>
</dbReference>
<gene>
    <name evidence="2" type="ORF">N7458_005850</name>
</gene>
<dbReference type="InterPro" id="IPR029058">
    <property type="entry name" value="AB_hydrolase_fold"/>
</dbReference>
<dbReference type="EMBL" id="JAPVEA010000005">
    <property type="protein sequence ID" value="KAJ5454894.1"/>
    <property type="molecule type" value="Genomic_DNA"/>
</dbReference>
<sequence>MSVPIHPDWLLERATDSGLRVRVFTPEVATQDPLPVGVYGGWASGNIEAEEATCIHVAVQVPSIIIAVAYRLAPEFKAPAAHNDAVDALIWAWKNVSGLGGDQTRLFTIGGSAGGNLAISVVLKTLDQEINVTGIVAIVPVTVHPDGVPSKHRSAYKSYAESVATPVINKTTMDIFFGTYNALSIRPALVDILLENYGAAPTDPSISLLCNPRIGELPPTYLVSCTADPLRDDARLFKQELDNHKVPNKITEYEGMPHYFWIFPQLKQRAQFLDDLVNGIWFILGQ</sequence>
<dbReference type="PANTHER" id="PTHR23024">
    <property type="entry name" value="ARYLACETAMIDE DEACETYLASE"/>
    <property type="match status" value="1"/>
</dbReference>